<keyword evidence="9" id="KW-1133">Transmembrane helix</keyword>
<dbReference type="Pfam" id="PF00112">
    <property type="entry name" value="Peptidase_C1"/>
    <property type="match status" value="1"/>
</dbReference>
<feature type="transmembrane region" description="Helical" evidence="9">
    <location>
        <begin position="24"/>
        <end position="44"/>
    </location>
</feature>
<dbReference type="Pfam" id="PF08246">
    <property type="entry name" value="Inhibitor_I29"/>
    <property type="match status" value="1"/>
</dbReference>
<sequence length="524" mass="57154">MRPKLFAPTLAPNTLRLPDCASSFASPLSLYVTPYVGAVCPALTNVLKIRIKKGRTIEQRQPEKVRGLSSFFFLFLYCTMPRSEMTRTLRFSVGLLAVAACFVPVALGVLHAEQSLQQQFAAFKQKYSRSYKDATEEAFRFRMFKQSMERAKEEAAANPYATFGVTQFSDMSPEEFRATYLNGAKYYAAALKRPRKVVNVSTGKAPPAVDWRKKGAVTPVKDQGSCGSCWAFAAIGNIEGQWKIAGHELTSLSEQMLVSCDTTEDNCGGGFADRAFKWIVSSNKGNVFTERSYPYASIDGYVPPCNKSGKVVGAKISGHINLPKDENAIAEWLARNGPVAIAVDASTFLDYKGGVLTSCSSKHVNHEVLLVGYNDTSKPPYWIIKNSWDKEWGEEGYIRIEKGTNLCLMKEYARSVVVSGPPPPPPASTFTQEFCEGAECQSGCTKATFPTGKCVQLSGAGSVIASCGSNNLTQIVYPLSSSCSGFSVPLTVPLDKCLPIVVGSVMYECSDKAPTESARLVRHE</sequence>
<feature type="domain" description="Peptidase C1A papain C-terminal" evidence="10">
    <location>
        <begin position="205"/>
        <end position="417"/>
    </location>
</feature>
<keyword evidence="5" id="KW-0788">Thiol protease</keyword>
<accession>F9W8Z8</accession>
<dbReference type="AlphaFoldDB" id="F9W8Z8"/>
<keyword evidence="2" id="KW-0645">Protease</keyword>
<keyword evidence="6" id="KW-0865">Zymogen</keyword>
<evidence type="ECO:0000256" key="1">
    <source>
        <dbReference type="ARBA" id="ARBA00008455"/>
    </source>
</evidence>
<dbReference type="FunFam" id="3.90.70.10:FF:000138">
    <property type="entry name" value="Cruzipain"/>
    <property type="match status" value="1"/>
</dbReference>
<dbReference type="Proteomes" id="UP000000702">
    <property type="component" value="Unassembled WGS sequence"/>
</dbReference>
<comment type="caution">
    <text evidence="12">The sequence shown here is derived from an EMBL/GenBank/DDBJ whole genome shotgun (WGS) entry which is preliminary data.</text>
</comment>
<evidence type="ECO:0000256" key="6">
    <source>
        <dbReference type="ARBA" id="ARBA00023145"/>
    </source>
</evidence>
<evidence type="ECO:0000256" key="7">
    <source>
        <dbReference type="ARBA" id="ARBA00023157"/>
    </source>
</evidence>
<reference evidence="13" key="1">
    <citation type="submission" date="2011-07" db="EMBL/GenBank/DDBJ databases">
        <title>Divergent evolution of antigenic variation in African trypanosomes.</title>
        <authorList>
            <person name="Jackson A.P."/>
            <person name="Berry A."/>
            <person name="Allison H.C."/>
            <person name="Burton P."/>
            <person name="Anderson J."/>
            <person name="Aslett M."/>
            <person name="Brown R."/>
            <person name="Corton N."/>
            <person name="Harris D."/>
            <person name="Hauser H."/>
            <person name="Gamble J."/>
            <person name="Gilderthorp R."/>
            <person name="McQuillan J."/>
            <person name="Quail M.A."/>
            <person name="Sanders M."/>
            <person name="Van Tonder A."/>
            <person name="Ginger M.L."/>
            <person name="Donelson J.E."/>
            <person name="Field M.C."/>
            <person name="Barry J.D."/>
            <person name="Berriman M."/>
            <person name="Hertz-Fowler C."/>
        </authorList>
    </citation>
    <scope>NUCLEOTIDE SEQUENCE [LARGE SCALE GENOMIC DNA]</scope>
    <source>
        <strain evidence="13">IL3000</strain>
    </source>
</reference>
<comment type="similarity">
    <text evidence="1">Belongs to the peptidase C1 family.</text>
</comment>
<dbReference type="InterPro" id="IPR025661">
    <property type="entry name" value="Pept_asp_AS"/>
</dbReference>
<dbReference type="VEuPathDB" id="TriTrypDB:TcIL3000_0_44210"/>
<dbReference type="MEROPS" id="C01.072"/>
<dbReference type="Pfam" id="PF12131">
    <property type="entry name" value="DUF3586"/>
    <property type="match status" value="1"/>
</dbReference>
<dbReference type="PROSITE" id="PS00639">
    <property type="entry name" value="THIOL_PROTEASE_HIS"/>
    <property type="match status" value="1"/>
</dbReference>
<dbReference type="GO" id="GO:0006508">
    <property type="term" value="P:proteolysis"/>
    <property type="evidence" value="ECO:0007669"/>
    <property type="project" value="UniProtKB-KW"/>
</dbReference>
<feature type="domain" description="Cathepsin propeptide inhibitor" evidence="11">
    <location>
        <begin position="120"/>
        <end position="176"/>
    </location>
</feature>
<dbReference type="InterPro" id="IPR000668">
    <property type="entry name" value="Peptidase_C1A_C"/>
</dbReference>
<organism evidence="12 13">
    <name type="scientific">Trypanosoma congolense (strain IL3000)</name>
    <dbReference type="NCBI Taxonomy" id="1068625"/>
    <lineage>
        <taxon>Eukaryota</taxon>
        <taxon>Discoba</taxon>
        <taxon>Euglenozoa</taxon>
        <taxon>Kinetoplastea</taxon>
        <taxon>Metakinetoplastina</taxon>
        <taxon>Trypanosomatida</taxon>
        <taxon>Trypanosomatidae</taxon>
        <taxon>Trypanosoma</taxon>
        <taxon>Nannomonas</taxon>
    </lineage>
</organism>
<dbReference type="PRINTS" id="PR00705">
    <property type="entry name" value="PAPAIN"/>
</dbReference>
<dbReference type="InterPro" id="IPR025660">
    <property type="entry name" value="Pept_his_AS"/>
</dbReference>
<keyword evidence="8" id="KW-0325">Glycoprotein</keyword>
<dbReference type="Gene3D" id="3.90.70.10">
    <property type="entry name" value="Cysteine proteinases"/>
    <property type="match status" value="1"/>
</dbReference>
<dbReference type="InterPro" id="IPR021981">
    <property type="entry name" value="DUF3586"/>
</dbReference>
<dbReference type="GO" id="GO:0004197">
    <property type="term" value="F:cysteine-type endopeptidase activity"/>
    <property type="evidence" value="ECO:0007669"/>
    <property type="project" value="InterPro"/>
</dbReference>
<keyword evidence="9" id="KW-0472">Membrane</keyword>
<evidence type="ECO:0000313" key="13">
    <source>
        <dbReference type="Proteomes" id="UP000000702"/>
    </source>
</evidence>
<dbReference type="InterPro" id="IPR013201">
    <property type="entry name" value="Prot_inhib_I29"/>
</dbReference>
<dbReference type="PROSITE" id="PS00139">
    <property type="entry name" value="THIOL_PROTEASE_CYS"/>
    <property type="match status" value="1"/>
</dbReference>
<dbReference type="InterPro" id="IPR039417">
    <property type="entry name" value="Peptidase_C1A_papain-like"/>
</dbReference>
<name>F9W8Z8_TRYCI</name>
<keyword evidence="4" id="KW-0378">Hydrolase</keyword>
<keyword evidence="13" id="KW-1185">Reference proteome</keyword>
<evidence type="ECO:0000256" key="9">
    <source>
        <dbReference type="SAM" id="Phobius"/>
    </source>
</evidence>
<evidence type="ECO:0000313" key="12">
    <source>
        <dbReference type="EMBL" id="CCD13687.1"/>
    </source>
</evidence>
<feature type="transmembrane region" description="Helical" evidence="9">
    <location>
        <begin position="89"/>
        <end position="110"/>
    </location>
</feature>
<evidence type="ECO:0000256" key="8">
    <source>
        <dbReference type="ARBA" id="ARBA00023180"/>
    </source>
</evidence>
<proteinExistence type="inferred from homology"/>
<dbReference type="EMBL" id="CAEQ01001247">
    <property type="protein sequence ID" value="CCD13687.1"/>
    <property type="molecule type" value="Genomic_DNA"/>
</dbReference>
<evidence type="ECO:0000259" key="10">
    <source>
        <dbReference type="SMART" id="SM00645"/>
    </source>
</evidence>
<evidence type="ECO:0000259" key="11">
    <source>
        <dbReference type="SMART" id="SM00848"/>
    </source>
</evidence>
<keyword evidence="9" id="KW-0812">Transmembrane</keyword>
<evidence type="ECO:0000256" key="5">
    <source>
        <dbReference type="ARBA" id="ARBA00022807"/>
    </source>
</evidence>
<dbReference type="SMART" id="SM00645">
    <property type="entry name" value="Pept_C1"/>
    <property type="match status" value="1"/>
</dbReference>
<dbReference type="PROSITE" id="PS00640">
    <property type="entry name" value="THIOL_PROTEASE_ASN"/>
    <property type="match status" value="1"/>
</dbReference>
<keyword evidence="7" id="KW-1015">Disulfide bond</keyword>
<dbReference type="OMA" id="KMAKHKF"/>
<protein>
    <submittedName>
        <fullName evidence="12">WGS project CAEQ00000000 data, annotated contig 1805</fullName>
    </submittedName>
</protein>
<dbReference type="CDD" id="cd02248">
    <property type="entry name" value="Peptidase_C1A"/>
    <property type="match status" value="1"/>
</dbReference>
<evidence type="ECO:0000256" key="4">
    <source>
        <dbReference type="ARBA" id="ARBA00022801"/>
    </source>
</evidence>
<evidence type="ECO:0000256" key="3">
    <source>
        <dbReference type="ARBA" id="ARBA00022729"/>
    </source>
</evidence>
<keyword evidence="3" id="KW-0732">Signal</keyword>
<gene>
    <name evidence="12" type="ORF">TCIL3000_0_44210</name>
</gene>
<dbReference type="SMART" id="SM00848">
    <property type="entry name" value="Inhibitor_I29"/>
    <property type="match status" value="1"/>
</dbReference>
<dbReference type="SUPFAM" id="SSF54001">
    <property type="entry name" value="Cysteine proteinases"/>
    <property type="match status" value="1"/>
</dbReference>
<dbReference type="InterPro" id="IPR013128">
    <property type="entry name" value="Peptidase_C1A"/>
</dbReference>
<dbReference type="Gene3D" id="1.10.287.2250">
    <property type="match status" value="1"/>
</dbReference>
<evidence type="ECO:0000256" key="2">
    <source>
        <dbReference type="ARBA" id="ARBA00022670"/>
    </source>
</evidence>
<reference evidence="12 13" key="2">
    <citation type="journal article" date="2012" name="Proc. Natl. Acad. Sci. U.S.A.">
        <title>Antigenic diversity is generated by distinct evolutionary mechanisms in African trypanosome species.</title>
        <authorList>
            <person name="Jackson A.P."/>
            <person name="Berry A."/>
            <person name="Aslett M."/>
            <person name="Allison H.C."/>
            <person name="Burton P."/>
            <person name="Vavrova-Anderson J."/>
            <person name="Brown R."/>
            <person name="Browne H."/>
            <person name="Corton N."/>
            <person name="Hauser H."/>
            <person name="Gamble J."/>
            <person name="Gilderthorp R."/>
            <person name="Marcello L."/>
            <person name="McQuillan J."/>
            <person name="Otto T.D."/>
            <person name="Quail M.A."/>
            <person name="Sanders M.J."/>
            <person name="van Tonder A."/>
            <person name="Ginger M.L."/>
            <person name="Field M.C."/>
            <person name="Barry J.D."/>
            <person name="Hertz-Fowler C."/>
            <person name="Berriman M."/>
        </authorList>
    </citation>
    <scope>NUCLEOTIDE SEQUENCE [LARGE SCALE GENOMIC DNA]</scope>
    <source>
        <strain evidence="12 13">IL3000</strain>
    </source>
</reference>
<dbReference type="PANTHER" id="PTHR12411">
    <property type="entry name" value="CYSTEINE PROTEASE FAMILY C1-RELATED"/>
    <property type="match status" value="1"/>
</dbReference>
<dbReference type="InterPro" id="IPR000169">
    <property type="entry name" value="Pept_cys_AS"/>
</dbReference>
<dbReference type="InterPro" id="IPR038765">
    <property type="entry name" value="Papain-like_cys_pep_sf"/>
</dbReference>